<dbReference type="Pfam" id="PF01037">
    <property type="entry name" value="AsnC_trans_reg"/>
    <property type="match status" value="1"/>
</dbReference>
<dbReference type="PRINTS" id="PR00033">
    <property type="entry name" value="HTHASNC"/>
</dbReference>
<dbReference type="EMBL" id="CP061169">
    <property type="protein sequence ID" value="QPZ37169.1"/>
    <property type="molecule type" value="Genomic_DNA"/>
</dbReference>
<dbReference type="InterPro" id="IPR011991">
    <property type="entry name" value="ArsR-like_HTH"/>
</dbReference>
<dbReference type="PANTHER" id="PTHR30154:SF54">
    <property type="entry name" value="POSSIBLE TRANSCRIPTIONAL REGULATORY PROTEIN (PROBABLY LRP_ASNC-FAMILY)"/>
    <property type="match status" value="1"/>
</dbReference>
<name>A0ABX6YEE5_9MICO</name>
<reference evidence="5 6" key="1">
    <citation type="submission" date="2020-12" db="EMBL/GenBank/DDBJ databases">
        <title>Microbacterium sp. HY060.</title>
        <authorList>
            <person name="Zhou J."/>
        </authorList>
    </citation>
    <scope>NUCLEOTIDE SEQUENCE [LARGE SCALE GENOMIC DNA]</scope>
    <source>
        <strain evidence="5 6">HY60</strain>
    </source>
</reference>
<dbReference type="PANTHER" id="PTHR30154">
    <property type="entry name" value="LEUCINE-RESPONSIVE REGULATORY PROTEIN"/>
    <property type="match status" value="1"/>
</dbReference>
<evidence type="ECO:0000313" key="5">
    <source>
        <dbReference type="EMBL" id="QPZ37169.1"/>
    </source>
</evidence>
<dbReference type="SMART" id="SM00344">
    <property type="entry name" value="HTH_ASNC"/>
    <property type="match status" value="1"/>
</dbReference>
<evidence type="ECO:0000256" key="3">
    <source>
        <dbReference type="ARBA" id="ARBA00023163"/>
    </source>
</evidence>
<dbReference type="Proteomes" id="UP000662814">
    <property type="component" value="Chromosome"/>
</dbReference>
<keyword evidence="1" id="KW-0805">Transcription regulation</keyword>
<dbReference type="InterPro" id="IPR019887">
    <property type="entry name" value="Tscrpt_reg_AsnC/Lrp_C"/>
</dbReference>
<protein>
    <submittedName>
        <fullName evidence="5">Lrp/AsnC family transcriptional regulator</fullName>
    </submittedName>
</protein>
<dbReference type="SUPFAM" id="SSF54909">
    <property type="entry name" value="Dimeric alpha+beta barrel"/>
    <property type="match status" value="1"/>
</dbReference>
<dbReference type="CDD" id="cd00090">
    <property type="entry name" value="HTH_ARSR"/>
    <property type="match status" value="1"/>
</dbReference>
<proteinExistence type="predicted"/>
<dbReference type="InterPro" id="IPR011008">
    <property type="entry name" value="Dimeric_a/b-barrel"/>
</dbReference>
<dbReference type="Pfam" id="PF13404">
    <property type="entry name" value="HTH_AsnC-type"/>
    <property type="match status" value="1"/>
</dbReference>
<accession>A0ABX6YEE5</accession>
<keyword evidence="6" id="KW-1185">Reference proteome</keyword>
<dbReference type="InterPro" id="IPR000485">
    <property type="entry name" value="AsnC-type_HTH_dom"/>
</dbReference>
<dbReference type="InterPro" id="IPR036388">
    <property type="entry name" value="WH-like_DNA-bd_sf"/>
</dbReference>
<feature type="domain" description="HTH asnC-type" evidence="4">
    <location>
        <begin position="9"/>
        <end position="70"/>
    </location>
</feature>
<organism evidence="5 6">
    <name type="scientific">Paramicrobacterium chengjingii</name>
    <dbReference type="NCBI Taxonomy" id="2769067"/>
    <lineage>
        <taxon>Bacteria</taxon>
        <taxon>Bacillati</taxon>
        <taxon>Actinomycetota</taxon>
        <taxon>Actinomycetes</taxon>
        <taxon>Micrococcales</taxon>
        <taxon>Microbacteriaceae</taxon>
        <taxon>Paramicrobacterium</taxon>
    </lineage>
</organism>
<dbReference type="SUPFAM" id="SSF46785">
    <property type="entry name" value="Winged helix' DNA-binding domain"/>
    <property type="match status" value="1"/>
</dbReference>
<dbReference type="InterPro" id="IPR019888">
    <property type="entry name" value="Tscrpt_reg_AsnC-like"/>
</dbReference>
<sequence length="160" mass="17625">MTMTHKPQLDSTDRALLKALSVNARASGSQLAGELGIAESTVSLRLKRLQRSGDITGYYADIDLAVLGAPIQAVIAIQLTQHDRSDIEAFRREVTMWPGVLSLFHLGGRDDYLLHVAARSTTELRDFVVKYVTGHTVVAHSETNIVFEHVKGSGWQELLD</sequence>
<keyword evidence="3" id="KW-0804">Transcription</keyword>
<dbReference type="Gene3D" id="1.10.10.10">
    <property type="entry name" value="Winged helix-like DNA-binding domain superfamily/Winged helix DNA-binding domain"/>
    <property type="match status" value="1"/>
</dbReference>
<evidence type="ECO:0000256" key="1">
    <source>
        <dbReference type="ARBA" id="ARBA00023015"/>
    </source>
</evidence>
<keyword evidence="2" id="KW-0238">DNA-binding</keyword>
<dbReference type="PROSITE" id="PS50956">
    <property type="entry name" value="HTH_ASNC_2"/>
    <property type="match status" value="1"/>
</dbReference>
<dbReference type="InterPro" id="IPR036390">
    <property type="entry name" value="WH_DNA-bd_sf"/>
</dbReference>
<evidence type="ECO:0000259" key="4">
    <source>
        <dbReference type="PROSITE" id="PS50956"/>
    </source>
</evidence>
<evidence type="ECO:0000313" key="6">
    <source>
        <dbReference type="Proteomes" id="UP000662814"/>
    </source>
</evidence>
<evidence type="ECO:0000256" key="2">
    <source>
        <dbReference type="ARBA" id="ARBA00023125"/>
    </source>
</evidence>
<dbReference type="Gene3D" id="3.30.70.920">
    <property type="match status" value="1"/>
</dbReference>
<gene>
    <name evidence="5" type="ORF">HCR76_09865</name>
</gene>